<sequence length="307" mass="34709">MNKKIDDIKFESTNDEMVLEDFVLRSEPEAIDVANIMQKTYAKVSVERRHLRKRHLLRVAAVVAPLLLCALWSGIVWMDRAQKPVQQVAEQLPVMRQIVVGRNDTLHVTLPDGSRVIANSRTELSYPSVFRGHTRDVSIKGEGYFEVVHNAKRPFIIHTDNFDVKVLGTKFSVDNYDSHAAGVTLLEGLVEVETRNNDRVRIHPNERLNISGEQFVSREQVSPADYFAHLQGILHLNGNELGDVASRLTHYFGQKIVVDGSLQHQRLYGKLIIRDSIATVISNLATIADARMQVGAHQIHLKRRAES</sequence>
<dbReference type="InterPro" id="IPR012373">
    <property type="entry name" value="Ferrdict_sens_TM"/>
</dbReference>
<dbReference type="PANTHER" id="PTHR30273:SF2">
    <property type="entry name" value="PROTEIN FECR"/>
    <property type="match status" value="1"/>
</dbReference>
<proteinExistence type="predicted"/>
<dbReference type="Proteomes" id="UP000190065">
    <property type="component" value="Unassembled WGS sequence"/>
</dbReference>
<feature type="transmembrane region" description="Helical" evidence="1">
    <location>
        <begin position="56"/>
        <end position="78"/>
    </location>
</feature>
<dbReference type="eggNOG" id="COG3712">
    <property type="taxonomic scope" value="Bacteria"/>
</dbReference>
<evidence type="ECO:0000259" key="2">
    <source>
        <dbReference type="Pfam" id="PF04773"/>
    </source>
</evidence>
<dbReference type="PANTHER" id="PTHR30273">
    <property type="entry name" value="PERIPLASMIC SIGNAL SENSOR AND SIGMA FACTOR ACTIVATOR FECR-RELATED"/>
    <property type="match status" value="1"/>
</dbReference>
<dbReference type="Gene3D" id="3.55.50.30">
    <property type="match status" value="1"/>
</dbReference>
<dbReference type="Pfam" id="PF04773">
    <property type="entry name" value="FecR"/>
    <property type="match status" value="1"/>
</dbReference>
<evidence type="ECO:0000313" key="4">
    <source>
        <dbReference type="Proteomes" id="UP000190065"/>
    </source>
</evidence>
<name>A0A1T4MC55_9BACT</name>
<feature type="domain" description="FecR protein" evidence="2">
    <location>
        <begin position="97"/>
        <end position="191"/>
    </location>
</feature>
<dbReference type="RefSeq" id="WP_025070030.1">
    <property type="nucleotide sequence ID" value="NZ_FUXK01000006.1"/>
</dbReference>
<dbReference type="EMBL" id="FUXK01000006">
    <property type="protein sequence ID" value="SJZ64368.1"/>
    <property type="molecule type" value="Genomic_DNA"/>
</dbReference>
<gene>
    <name evidence="3" type="ORF">SAMN02745202_00688</name>
</gene>
<reference evidence="3 4" key="1">
    <citation type="submission" date="2017-02" db="EMBL/GenBank/DDBJ databases">
        <authorList>
            <person name="Peterson S.W."/>
        </authorList>
    </citation>
    <scope>NUCLEOTIDE SEQUENCE [LARGE SCALE GENOMIC DNA]</scope>
    <source>
        <strain evidence="3 4">ATCC 43324</strain>
    </source>
</reference>
<dbReference type="PIRSF" id="PIRSF018266">
    <property type="entry name" value="FecR"/>
    <property type="match status" value="1"/>
</dbReference>
<evidence type="ECO:0000256" key="1">
    <source>
        <dbReference type="SAM" id="Phobius"/>
    </source>
</evidence>
<protein>
    <submittedName>
        <fullName evidence="3">FecR family protein</fullName>
    </submittedName>
</protein>
<dbReference type="STRING" id="28136.SAMN02745202_00688"/>
<dbReference type="InterPro" id="IPR006860">
    <property type="entry name" value="FecR"/>
</dbReference>
<keyword evidence="1" id="KW-0472">Membrane</keyword>
<dbReference type="AlphaFoldDB" id="A0A1T4MC55"/>
<dbReference type="Gene3D" id="2.60.120.1440">
    <property type="match status" value="1"/>
</dbReference>
<accession>A0A1T4MC55</accession>
<evidence type="ECO:0000313" key="3">
    <source>
        <dbReference type="EMBL" id="SJZ64368.1"/>
    </source>
</evidence>
<dbReference type="GO" id="GO:0016989">
    <property type="term" value="F:sigma factor antagonist activity"/>
    <property type="evidence" value="ECO:0007669"/>
    <property type="project" value="TreeGrafter"/>
</dbReference>
<organism evidence="3 4">
    <name type="scientific">Segatella oulorum</name>
    <dbReference type="NCBI Taxonomy" id="28136"/>
    <lineage>
        <taxon>Bacteria</taxon>
        <taxon>Pseudomonadati</taxon>
        <taxon>Bacteroidota</taxon>
        <taxon>Bacteroidia</taxon>
        <taxon>Bacteroidales</taxon>
        <taxon>Prevotellaceae</taxon>
        <taxon>Segatella</taxon>
    </lineage>
</organism>
<keyword evidence="1" id="KW-1133">Transmembrane helix</keyword>
<keyword evidence="1" id="KW-0812">Transmembrane</keyword>